<dbReference type="PANTHER" id="PTHR43179:SF12">
    <property type="entry name" value="GALACTOFURANOSYLTRANSFERASE GLFT2"/>
    <property type="match status" value="1"/>
</dbReference>
<comment type="similarity">
    <text evidence="1">Belongs to the glycosyltransferase 2 family.</text>
</comment>
<feature type="domain" description="Glycosyltransferase 2-like" evidence="4">
    <location>
        <begin position="14"/>
        <end position="121"/>
    </location>
</feature>
<accession>A0A7W4J0L5</accession>
<dbReference type="PANTHER" id="PTHR43179">
    <property type="entry name" value="RHAMNOSYLTRANSFERASE WBBL"/>
    <property type="match status" value="1"/>
</dbReference>
<dbReference type="EMBL" id="JABEQE010000007">
    <property type="protein sequence ID" value="MBB2172444.1"/>
    <property type="molecule type" value="Genomic_DNA"/>
</dbReference>
<dbReference type="Gene3D" id="3.90.550.10">
    <property type="entry name" value="Spore Coat Polysaccharide Biosynthesis Protein SpsA, Chain A"/>
    <property type="match status" value="1"/>
</dbReference>
<dbReference type="Proteomes" id="UP000577891">
    <property type="component" value="Unassembled WGS sequence"/>
</dbReference>
<dbReference type="AlphaFoldDB" id="A0A7W4J0L5"/>
<evidence type="ECO:0000256" key="3">
    <source>
        <dbReference type="ARBA" id="ARBA00022679"/>
    </source>
</evidence>
<evidence type="ECO:0000313" key="5">
    <source>
        <dbReference type="EMBL" id="MBB2172444.1"/>
    </source>
</evidence>
<comment type="caution">
    <text evidence="5">The sequence shown here is derived from an EMBL/GenBank/DDBJ whole genome shotgun (WGS) entry which is preliminary data.</text>
</comment>
<organism evidence="5 6">
    <name type="scientific">Gluconacetobacter asukensis</name>
    <dbReference type="NCBI Taxonomy" id="1017181"/>
    <lineage>
        <taxon>Bacteria</taxon>
        <taxon>Pseudomonadati</taxon>
        <taxon>Pseudomonadota</taxon>
        <taxon>Alphaproteobacteria</taxon>
        <taxon>Acetobacterales</taxon>
        <taxon>Acetobacteraceae</taxon>
        <taxon>Gluconacetobacter</taxon>
    </lineage>
</organism>
<dbReference type="InterPro" id="IPR001173">
    <property type="entry name" value="Glyco_trans_2-like"/>
</dbReference>
<dbReference type="GO" id="GO:0016757">
    <property type="term" value="F:glycosyltransferase activity"/>
    <property type="evidence" value="ECO:0007669"/>
    <property type="project" value="UniProtKB-KW"/>
</dbReference>
<protein>
    <submittedName>
        <fullName evidence="5">Glycosyltransferase</fullName>
    </submittedName>
</protein>
<evidence type="ECO:0000313" key="6">
    <source>
        <dbReference type="Proteomes" id="UP000577891"/>
    </source>
</evidence>
<proteinExistence type="inferred from homology"/>
<evidence type="ECO:0000256" key="2">
    <source>
        <dbReference type="ARBA" id="ARBA00022676"/>
    </source>
</evidence>
<dbReference type="SUPFAM" id="SSF53448">
    <property type="entry name" value="Nucleotide-diphospho-sugar transferases"/>
    <property type="match status" value="1"/>
</dbReference>
<dbReference type="Pfam" id="PF00535">
    <property type="entry name" value="Glycos_transf_2"/>
    <property type="match status" value="1"/>
</dbReference>
<sequence length="299" mass="32369">MTLREGEAMKIVIGIATAGRASVLAETLHDLKYQTRQPDEVVVCAPSEEDILGAAEAFPGVRLMTGPRGLTRQRNAIIAAVPDAEIVMFFDDDFLADAHYLEAVETHMEANDRTVVVTGAVLADGIKGPGLGVAEGRAILAACAQRNGPGAPESVFTGYGCNMALRLAPMRAFGLSFDERLPLYGWQEDVDLSRRLAAYGEILLLPGAQGVHLGVKRGRSSGIKLGYSQVANPLYIAAKGEGYPRTRAWEHIIRNLLSNIAKALRPEPYIDRRGRLVGNMLAFFDLVRGRMTPERAATL</sequence>
<name>A0A7W4J0L5_9PROT</name>
<dbReference type="InterPro" id="IPR029044">
    <property type="entry name" value="Nucleotide-diphossugar_trans"/>
</dbReference>
<gene>
    <name evidence="5" type="ORF">HLH35_10015</name>
</gene>
<evidence type="ECO:0000256" key="1">
    <source>
        <dbReference type="ARBA" id="ARBA00006739"/>
    </source>
</evidence>
<reference evidence="5 6" key="1">
    <citation type="submission" date="2020-04" db="EMBL/GenBank/DDBJ databases">
        <title>Description of novel Gluconacetobacter.</title>
        <authorList>
            <person name="Sombolestani A."/>
        </authorList>
    </citation>
    <scope>NUCLEOTIDE SEQUENCE [LARGE SCALE GENOMIC DNA]</scope>
    <source>
        <strain evidence="5 6">LMG 27724</strain>
    </source>
</reference>
<keyword evidence="6" id="KW-1185">Reference proteome</keyword>
<keyword evidence="3 5" id="KW-0808">Transferase</keyword>
<dbReference type="RefSeq" id="WP_182978995.1">
    <property type="nucleotide sequence ID" value="NZ_BAABGB010000058.1"/>
</dbReference>
<keyword evidence="2" id="KW-0328">Glycosyltransferase</keyword>
<evidence type="ECO:0000259" key="4">
    <source>
        <dbReference type="Pfam" id="PF00535"/>
    </source>
</evidence>